<dbReference type="InterPro" id="IPR017880">
    <property type="entry name" value="KilA_N"/>
</dbReference>
<sequence>MSKILKYDFDGHLCSFNLDGWFNATEAAKLRKKRVDHWLDNAETLEYIRALDEVLTGNESGIVDTRNHGYVKTSRARIDRGGGTWLHPKLAVRFAQWLDAKFAVWCDLQIDAIIRNGIRAEGNTSFLPLLLREDASEWELRFPPSYYQALARATHTKYTGHSGGTPALYGQLTEKWVYGCLLPSDVHAELKERKHKSEKMHQWLTEGGQELLDKQIALVTNIANSSADLKDFEARMMLVSKKGGQLSMVYPKAA</sequence>
<dbReference type="SUPFAM" id="SSF54616">
    <property type="entry name" value="DNA-binding domain of Mlu1-box binding protein MBP1"/>
    <property type="match status" value="1"/>
</dbReference>
<dbReference type="PROSITE" id="PS51301">
    <property type="entry name" value="KILA_N"/>
    <property type="match status" value="1"/>
</dbReference>
<protein>
    <recommendedName>
        <fullName evidence="1">KilA-N domain-containing protein</fullName>
    </recommendedName>
</protein>
<dbReference type="InterPro" id="IPR018874">
    <property type="entry name" value="Phage_Mx8_p63_C"/>
</dbReference>
<evidence type="ECO:0000313" key="2">
    <source>
        <dbReference type="EMBL" id="NJB64344.1"/>
    </source>
</evidence>
<dbReference type="Pfam" id="PF04383">
    <property type="entry name" value="KilA-N"/>
    <property type="match status" value="1"/>
</dbReference>
<dbReference type="RefSeq" id="WP_167660546.1">
    <property type="nucleotide sequence ID" value="NZ_BMCQ01000004.1"/>
</dbReference>
<feature type="domain" description="KilA-N" evidence="1">
    <location>
        <begin position="1"/>
        <end position="113"/>
    </location>
</feature>
<name>A0ABX0WM83_9BURK</name>
<gene>
    <name evidence="2" type="ORF">GGR41_000565</name>
</gene>
<organism evidence="2 3">
    <name type="scientific">Paenalcaligenes hominis</name>
    <dbReference type="NCBI Taxonomy" id="643674"/>
    <lineage>
        <taxon>Bacteria</taxon>
        <taxon>Pseudomonadati</taxon>
        <taxon>Pseudomonadota</taxon>
        <taxon>Betaproteobacteria</taxon>
        <taxon>Burkholderiales</taxon>
        <taxon>Alcaligenaceae</taxon>
        <taxon>Paenalcaligenes</taxon>
    </lineage>
</organism>
<accession>A0ABX0WM83</accession>
<dbReference type="SMART" id="SM01252">
    <property type="entry name" value="KilA-N"/>
    <property type="match status" value="1"/>
</dbReference>
<dbReference type="Proteomes" id="UP000783934">
    <property type="component" value="Unassembled WGS sequence"/>
</dbReference>
<evidence type="ECO:0000313" key="3">
    <source>
        <dbReference type="Proteomes" id="UP000783934"/>
    </source>
</evidence>
<dbReference type="InterPro" id="IPR036887">
    <property type="entry name" value="HTH_APSES_sf"/>
</dbReference>
<dbReference type="EMBL" id="JAATIZ010000001">
    <property type="protein sequence ID" value="NJB64344.1"/>
    <property type="molecule type" value="Genomic_DNA"/>
</dbReference>
<reference evidence="2 3" key="1">
    <citation type="submission" date="2020-03" db="EMBL/GenBank/DDBJ databases">
        <title>Genomic Encyclopedia of Type Strains, Phase IV (KMG-IV): sequencing the most valuable type-strain genomes for metagenomic binning, comparative biology and taxonomic classification.</title>
        <authorList>
            <person name="Goeker M."/>
        </authorList>
    </citation>
    <scope>NUCLEOTIDE SEQUENCE [LARGE SCALE GENOMIC DNA]</scope>
    <source>
        <strain evidence="2 3">DSM 26613</strain>
    </source>
</reference>
<comment type="caution">
    <text evidence="2">The sequence shown here is derived from an EMBL/GenBank/DDBJ whole genome shotgun (WGS) entry which is preliminary data.</text>
</comment>
<dbReference type="Pfam" id="PF10546">
    <property type="entry name" value="P63C"/>
    <property type="match status" value="1"/>
</dbReference>
<keyword evidence="3" id="KW-1185">Reference proteome</keyword>
<dbReference type="InterPro" id="IPR018004">
    <property type="entry name" value="KilA/APSES_HTH"/>
</dbReference>
<evidence type="ECO:0000259" key="1">
    <source>
        <dbReference type="PROSITE" id="PS51301"/>
    </source>
</evidence>
<proteinExistence type="predicted"/>